<evidence type="ECO:0000256" key="12">
    <source>
        <dbReference type="ARBA" id="ARBA00023008"/>
    </source>
</evidence>
<dbReference type="SUPFAM" id="SSF55008">
    <property type="entry name" value="HMA, heavy metal-associated domain"/>
    <property type="match status" value="4"/>
</dbReference>
<evidence type="ECO:0000256" key="6">
    <source>
        <dbReference type="ARBA" id="ARBA00022737"/>
    </source>
</evidence>
<dbReference type="Gene3D" id="3.30.70.100">
    <property type="match status" value="4"/>
</dbReference>
<comment type="subcellular location">
    <subcellularLocation>
        <location evidence="1">Golgi apparatus</location>
        <location evidence="1">trans-Golgi network membrane</location>
        <topology evidence="1">Multi-pass membrane protein</topology>
    </subcellularLocation>
    <subcellularLocation>
        <location evidence="15">Membrane</location>
    </subcellularLocation>
</comment>
<evidence type="ECO:0000256" key="5">
    <source>
        <dbReference type="ARBA" id="ARBA00022723"/>
    </source>
</evidence>
<dbReference type="PRINTS" id="PR00942">
    <property type="entry name" value="CUATPASEI"/>
</dbReference>
<dbReference type="InterPro" id="IPR027256">
    <property type="entry name" value="P-typ_ATPase_IB"/>
</dbReference>
<dbReference type="SUPFAM" id="SSF56784">
    <property type="entry name" value="HAD-like"/>
    <property type="match status" value="1"/>
</dbReference>
<dbReference type="FunFam" id="2.70.150.10:FF:000002">
    <property type="entry name" value="Copper-transporting ATPase 1, putative"/>
    <property type="match status" value="1"/>
</dbReference>
<dbReference type="GO" id="GO:0005524">
    <property type="term" value="F:ATP binding"/>
    <property type="evidence" value="ECO:0007669"/>
    <property type="project" value="UniProtKB-UniRule"/>
</dbReference>
<dbReference type="CDD" id="cd00371">
    <property type="entry name" value="HMA"/>
    <property type="match status" value="4"/>
</dbReference>
<proteinExistence type="inferred from homology"/>
<dbReference type="InterPro" id="IPR023299">
    <property type="entry name" value="ATPase_P-typ_cyto_dom_N"/>
</dbReference>
<dbReference type="Gene3D" id="2.70.150.10">
    <property type="entry name" value="Calcium-transporting ATPase, cytoplasmic transduction domain A"/>
    <property type="match status" value="1"/>
</dbReference>
<dbReference type="GO" id="GO:0016020">
    <property type="term" value="C:membrane"/>
    <property type="evidence" value="ECO:0007669"/>
    <property type="project" value="UniProtKB-SubCell"/>
</dbReference>
<keyword evidence="5 15" id="KW-0479">Metal-binding</keyword>
<feature type="transmembrane region" description="Helical" evidence="15">
    <location>
        <begin position="737"/>
        <end position="757"/>
    </location>
</feature>
<dbReference type="GO" id="GO:0016887">
    <property type="term" value="F:ATP hydrolysis activity"/>
    <property type="evidence" value="ECO:0007669"/>
    <property type="project" value="InterPro"/>
</dbReference>
<dbReference type="InterPro" id="IPR023298">
    <property type="entry name" value="ATPase_P-typ_TM_dom_sf"/>
</dbReference>
<dbReference type="PANTHER" id="PTHR46594">
    <property type="entry name" value="P-TYPE CATION-TRANSPORTING ATPASE"/>
    <property type="match status" value="1"/>
</dbReference>
<evidence type="ECO:0000256" key="15">
    <source>
        <dbReference type="RuleBase" id="RU362081"/>
    </source>
</evidence>
<dbReference type="NCBIfam" id="TIGR01525">
    <property type="entry name" value="ATPase-IB_hvy"/>
    <property type="match status" value="1"/>
</dbReference>
<dbReference type="Proteomes" id="UP000054495">
    <property type="component" value="Unassembled WGS sequence"/>
</dbReference>
<keyword evidence="19" id="KW-1185">Reference proteome</keyword>
<evidence type="ECO:0000256" key="14">
    <source>
        <dbReference type="ARBA" id="ARBA00023136"/>
    </source>
</evidence>
<feature type="transmembrane region" description="Helical" evidence="15">
    <location>
        <begin position="693"/>
        <end position="717"/>
    </location>
</feature>
<dbReference type="FunFam" id="3.40.50.1000:FF:000144">
    <property type="entry name" value="copper-transporting ATPase 1 isoform X2"/>
    <property type="match status" value="1"/>
</dbReference>
<dbReference type="InterPro" id="IPR006122">
    <property type="entry name" value="HMA_Cu_ion-bd"/>
</dbReference>
<feature type="transmembrane region" description="Helical" evidence="15">
    <location>
        <begin position="1133"/>
        <end position="1153"/>
    </location>
</feature>
<evidence type="ECO:0000256" key="11">
    <source>
        <dbReference type="ARBA" id="ARBA00022989"/>
    </source>
</evidence>
<dbReference type="PROSITE" id="PS00154">
    <property type="entry name" value="ATPASE_E1_E2"/>
    <property type="match status" value="1"/>
</dbReference>
<keyword evidence="6" id="KW-0677">Repeat</keyword>
<keyword evidence="13" id="KW-0406">Ion transport</keyword>
<feature type="compositionally biased region" description="Polar residues" evidence="16">
    <location>
        <begin position="18"/>
        <end position="27"/>
    </location>
</feature>
<dbReference type="AlphaFoldDB" id="A0A0D6LRF7"/>
<dbReference type="InterPro" id="IPR044492">
    <property type="entry name" value="P_typ_ATPase_HD_dom"/>
</dbReference>
<dbReference type="SFLD" id="SFLDG00002">
    <property type="entry name" value="C1.7:_P-type_atpase_like"/>
    <property type="match status" value="1"/>
</dbReference>
<feature type="transmembrane region" description="Helical" evidence="15">
    <location>
        <begin position="426"/>
        <end position="447"/>
    </location>
</feature>
<feature type="transmembrane region" description="Helical" evidence="15">
    <location>
        <begin position="1105"/>
        <end position="1127"/>
    </location>
</feature>
<dbReference type="InterPro" id="IPR036163">
    <property type="entry name" value="HMA_dom_sf"/>
</dbReference>
<dbReference type="SFLD" id="SFLDF00027">
    <property type="entry name" value="p-type_atpase"/>
    <property type="match status" value="1"/>
</dbReference>
<dbReference type="InterPro" id="IPR006121">
    <property type="entry name" value="HMA_dom"/>
</dbReference>
<evidence type="ECO:0000313" key="19">
    <source>
        <dbReference type="Proteomes" id="UP000054495"/>
    </source>
</evidence>
<dbReference type="CDD" id="cd02094">
    <property type="entry name" value="P-type_ATPase_Cu-like"/>
    <property type="match status" value="1"/>
</dbReference>
<feature type="transmembrane region" description="Helical" evidence="15">
    <location>
        <begin position="459"/>
        <end position="482"/>
    </location>
</feature>
<dbReference type="EC" id="7.2.2.8" evidence="2"/>
<dbReference type="NCBIfam" id="TIGR00003">
    <property type="entry name" value="copper ion binding protein"/>
    <property type="match status" value="2"/>
</dbReference>
<dbReference type="GO" id="GO:0140581">
    <property type="term" value="F:P-type monovalent copper transporter activity"/>
    <property type="evidence" value="ECO:0007669"/>
    <property type="project" value="UniProtKB-EC"/>
</dbReference>
<keyword evidence="7 15" id="KW-0547">Nucleotide-binding</keyword>
<dbReference type="InterPro" id="IPR023214">
    <property type="entry name" value="HAD_sf"/>
</dbReference>
<dbReference type="PROSITE" id="PS01047">
    <property type="entry name" value="HMA_1"/>
    <property type="match status" value="2"/>
</dbReference>
<dbReference type="InterPro" id="IPR001757">
    <property type="entry name" value="P_typ_ATPase"/>
</dbReference>
<keyword evidence="4 15" id="KW-0812">Transmembrane</keyword>
<gene>
    <name evidence="18" type="ORF">ANCCEY_06459</name>
</gene>
<evidence type="ECO:0000256" key="4">
    <source>
        <dbReference type="ARBA" id="ARBA00022692"/>
    </source>
</evidence>
<feature type="domain" description="HMA" evidence="17">
    <location>
        <begin position="336"/>
        <end position="402"/>
    </location>
</feature>
<keyword evidence="9 15" id="KW-0067">ATP-binding</keyword>
<feature type="domain" description="HMA" evidence="17">
    <location>
        <begin position="254"/>
        <end position="326"/>
    </location>
</feature>
<name>A0A0D6LRF7_9BILA</name>
<accession>A0A0D6LRF7</accession>
<dbReference type="InterPro" id="IPR017969">
    <property type="entry name" value="Heavy-metal-associated_CS"/>
</dbReference>
<dbReference type="GO" id="GO:0005802">
    <property type="term" value="C:trans-Golgi network"/>
    <property type="evidence" value="ECO:0007669"/>
    <property type="project" value="UniProtKB-ARBA"/>
</dbReference>
<reference evidence="18 19" key="1">
    <citation type="submission" date="2013-05" db="EMBL/GenBank/DDBJ databases">
        <title>Draft genome of the parasitic nematode Anyclostoma ceylanicum.</title>
        <authorList>
            <person name="Mitreva M."/>
        </authorList>
    </citation>
    <scope>NUCLEOTIDE SEQUENCE [LARGE SCALE GENOMIC DNA]</scope>
</reference>
<dbReference type="Gene3D" id="3.40.1110.10">
    <property type="entry name" value="Calcium-transporting ATPase, cytoplasmic domain N"/>
    <property type="match status" value="1"/>
</dbReference>
<dbReference type="Pfam" id="PF00702">
    <property type="entry name" value="Hydrolase"/>
    <property type="match status" value="1"/>
</dbReference>
<feature type="transmembrane region" description="Helical" evidence="15">
    <location>
        <begin position="503"/>
        <end position="526"/>
    </location>
</feature>
<dbReference type="FunFam" id="3.30.70.100:FF:000001">
    <property type="entry name" value="ATPase copper transporting beta"/>
    <property type="match status" value="4"/>
</dbReference>
<evidence type="ECO:0000256" key="7">
    <source>
        <dbReference type="ARBA" id="ARBA00022741"/>
    </source>
</evidence>
<evidence type="ECO:0000256" key="13">
    <source>
        <dbReference type="ARBA" id="ARBA00023065"/>
    </source>
</evidence>
<dbReference type="PRINTS" id="PR00119">
    <property type="entry name" value="CATATPASE"/>
</dbReference>
<organism evidence="18 19">
    <name type="scientific">Ancylostoma ceylanicum</name>
    <dbReference type="NCBI Taxonomy" id="53326"/>
    <lineage>
        <taxon>Eukaryota</taxon>
        <taxon>Metazoa</taxon>
        <taxon>Ecdysozoa</taxon>
        <taxon>Nematoda</taxon>
        <taxon>Chromadorea</taxon>
        <taxon>Rhabditida</taxon>
        <taxon>Rhabditina</taxon>
        <taxon>Rhabditomorpha</taxon>
        <taxon>Strongyloidea</taxon>
        <taxon>Ancylostomatidae</taxon>
        <taxon>Ancylostomatinae</taxon>
        <taxon>Ancylostoma</taxon>
    </lineage>
</organism>
<evidence type="ECO:0000256" key="9">
    <source>
        <dbReference type="ARBA" id="ARBA00022840"/>
    </source>
</evidence>
<keyword evidence="3" id="KW-0813">Transport</keyword>
<sequence>MTDEYRDDLCLLDDSPLAPQTSASSNARLPAPPSHSSSTKSDVASKDKSQTAVISIKGMTCHACVNNIQDTMRARPGIQSCTVSLEKEEGVVGFNPSLWTAAKVAEAIDDMGFEAKVKNASEAEKDSLQPSTARRKAVISIKGMVCHACVNNIQDTVSQRPGVHSVVVSLEKEEGTFIFDPSVLNDDQVVEAVDDMGFEAKLIKSEAVTESPAPKISTGSGKDFLVRFSKPDRVEVSPSKKSKVHPELGVDNLEKCTLAVEGMTCASCVQYIERNIGKLKVSEPIAGVQSIVVALIAGKAEINYNPSLTSVEKLIAEMSALGYRASLIDSAVSSFNKIHLVIGGLNSEADANRIESHAISKNGVESCHVSLATSIATVEFTPSVIGPRDLIAVIEGLGYTAELASKDDQVKRLDHSEEVRKWRTTFLVSLIFGIPVMLIMVVFHWILHTPMHPENQTPILSPALSLDNLLLLLLCTPVQVIGGRYFYVASWKALRHGNANMDVLIVLATTIAFTYSLLVLIVALILRWPSSPMTFFDVPPMLIVFISLGRMLEHKAKGKTSEALSRLMSLQAKEATLVTMNSDGKTFRDERGINIELVQRNDLIKVMPGAKVPVDGLVVYGSSSADESFITGESMPVVKKLGSMVIGGSVNQKGMIVVKATHVGQDSTLAQIVRLVEEAQTNKAPIQQLADRIAGYFVPCVIFLALLTLIAWIIIGYMSEKYRFMSPTNRFESVMKVAFEAAITVLAIACPCSLGLATPTAVMVGTGVGATNGILIKGGEPLESVHKVTTVIFDKTGTITEGRPRVISILTLRSPLDMPLQTLALICGSAESQSEHPIGAAITNFVKHWLGEPTWAAVSRFHVSAGHGVSCRVSGVRQSLASLKGENSFSLSEGEEMTISDSNVLYKQISCMPFTRNPKDPDTFEVVIGSERMMQKMTVPVDEVTSAALAVEQQRGHISVLCAINGQIAAIISIADQVKKEAPVAVWALCRMGMRVVLLTGDNAKTAASTAKQVGIADVFAEVLPNQKQIKIQQLQEVGERVAMVGDGVNDSPALASADVGIAIAAGSDVAIESAGIVLVRNDLIDVVGAIELSKKTTSRIRLNFLFAIIYNAIGIPVAAGVFRPFGFMLQPWMAAAAMALSSVSVVTSSLLLKTYRKPTYGSLYTTEYKKHARALEAGRFEVRVHRGLDDTGVFRASSRLSVISSKMSSILGSTSSIISGAGSKRARQQLLDGDSGSDSDDLIV</sequence>
<dbReference type="InterPro" id="IPR059000">
    <property type="entry name" value="ATPase_P-type_domA"/>
</dbReference>
<evidence type="ECO:0000259" key="17">
    <source>
        <dbReference type="PROSITE" id="PS50846"/>
    </source>
</evidence>
<keyword evidence="10" id="KW-1278">Translocase</keyword>
<protein>
    <recommendedName>
        <fullName evidence="2">P-type Cu(+) transporter</fullName>
        <ecNumber evidence="2">7.2.2.8</ecNumber>
    </recommendedName>
</protein>
<evidence type="ECO:0000256" key="16">
    <source>
        <dbReference type="SAM" id="MobiDB-lite"/>
    </source>
</evidence>
<dbReference type="SUPFAM" id="SSF81653">
    <property type="entry name" value="Calcium ATPase, transduction domain A"/>
    <property type="match status" value="1"/>
</dbReference>
<dbReference type="InterPro" id="IPR018303">
    <property type="entry name" value="ATPase_P-typ_P_site"/>
</dbReference>
<dbReference type="Gene3D" id="3.40.50.1000">
    <property type="entry name" value="HAD superfamily/HAD-like"/>
    <property type="match status" value="1"/>
</dbReference>
<dbReference type="Pfam" id="PF00403">
    <property type="entry name" value="HMA"/>
    <property type="match status" value="4"/>
</dbReference>
<comment type="similarity">
    <text evidence="15">Belongs to the cation transport ATPase (P-type) (TC 3.A.3) family. Type IB subfamily.</text>
</comment>
<feature type="region of interest" description="Disordered" evidence="16">
    <location>
        <begin position="1"/>
        <end position="49"/>
    </location>
</feature>
<dbReference type="GO" id="GO:0005507">
    <property type="term" value="F:copper ion binding"/>
    <property type="evidence" value="ECO:0007669"/>
    <property type="project" value="InterPro"/>
</dbReference>
<dbReference type="InterPro" id="IPR036412">
    <property type="entry name" value="HAD-like_sf"/>
</dbReference>
<dbReference type="InterPro" id="IPR008250">
    <property type="entry name" value="ATPase_P-typ_transduc_dom_A_sf"/>
</dbReference>
<dbReference type="SFLD" id="SFLDS00003">
    <property type="entry name" value="Haloacid_Dehalogenase"/>
    <property type="match status" value="1"/>
</dbReference>
<dbReference type="Pfam" id="PF00122">
    <property type="entry name" value="E1-E2_ATPase"/>
    <property type="match status" value="1"/>
</dbReference>
<evidence type="ECO:0000256" key="2">
    <source>
        <dbReference type="ARBA" id="ARBA00012517"/>
    </source>
</evidence>
<feature type="domain" description="HMA" evidence="17">
    <location>
        <begin position="135"/>
        <end position="201"/>
    </location>
</feature>
<evidence type="ECO:0000256" key="1">
    <source>
        <dbReference type="ARBA" id="ARBA00004166"/>
    </source>
</evidence>
<evidence type="ECO:0000256" key="3">
    <source>
        <dbReference type="ARBA" id="ARBA00022448"/>
    </source>
</evidence>
<evidence type="ECO:0000313" key="18">
    <source>
        <dbReference type="EMBL" id="EPB74449.1"/>
    </source>
</evidence>
<feature type="transmembrane region" description="Helical" evidence="15">
    <location>
        <begin position="532"/>
        <end position="552"/>
    </location>
</feature>
<keyword evidence="14 15" id="KW-0472">Membrane</keyword>
<dbReference type="NCBIfam" id="TIGR01494">
    <property type="entry name" value="ATPase_P-type"/>
    <property type="match status" value="2"/>
</dbReference>
<dbReference type="PROSITE" id="PS50846">
    <property type="entry name" value="HMA_2"/>
    <property type="match status" value="4"/>
</dbReference>
<dbReference type="PANTHER" id="PTHR46594:SF4">
    <property type="entry name" value="P-TYPE CATION-TRANSPORTING ATPASE"/>
    <property type="match status" value="1"/>
</dbReference>
<keyword evidence="11 15" id="KW-1133">Transmembrane helix</keyword>
<dbReference type="SUPFAM" id="SSF81665">
    <property type="entry name" value="Calcium ATPase, transmembrane domain M"/>
    <property type="match status" value="1"/>
</dbReference>
<keyword evidence="12" id="KW-0186">Copper</keyword>
<dbReference type="EMBL" id="KE124942">
    <property type="protein sequence ID" value="EPB74449.1"/>
    <property type="molecule type" value="Genomic_DNA"/>
</dbReference>
<feature type="domain" description="HMA" evidence="17">
    <location>
        <begin position="50"/>
        <end position="116"/>
    </location>
</feature>
<keyword evidence="8" id="KW-0187">Copper transport</keyword>
<evidence type="ECO:0000256" key="10">
    <source>
        <dbReference type="ARBA" id="ARBA00022967"/>
    </source>
</evidence>
<evidence type="ECO:0000256" key="8">
    <source>
        <dbReference type="ARBA" id="ARBA00022796"/>
    </source>
</evidence>